<evidence type="ECO:0000256" key="6">
    <source>
        <dbReference type="HAMAP-Rule" id="MF_00280"/>
    </source>
</evidence>
<feature type="coiled-coil region" evidence="7">
    <location>
        <begin position="202"/>
        <end position="229"/>
    </location>
</feature>
<dbReference type="SUPFAM" id="SSF160369">
    <property type="entry name" value="Ribosomal protein L10-like"/>
    <property type="match status" value="1"/>
</dbReference>
<evidence type="ECO:0000256" key="8">
    <source>
        <dbReference type="SAM" id="MobiDB-lite"/>
    </source>
</evidence>
<feature type="region of interest" description="Disordered" evidence="8">
    <location>
        <begin position="284"/>
        <end position="354"/>
    </location>
</feature>
<reference evidence="10" key="1">
    <citation type="journal article" date="2008" name="ISME J.">
        <title>Genomic patterns of recombination, clonal divergence and environment in marine microbial populations.</title>
        <authorList>
            <person name="Konstantinidis K.T."/>
            <person name="Delong E.F."/>
        </authorList>
    </citation>
    <scope>NUCLEOTIDE SEQUENCE</scope>
</reference>
<dbReference type="GO" id="GO:0070180">
    <property type="term" value="F:large ribosomal subunit rRNA binding"/>
    <property type="evidence" value="ECO:0007669"/>
    <property type="project" value="UniProtKB-UniRule"/>
</dbReference>
<comment type="similarity">
    <text evidence="1 6">Belongs to the universal ribosomal protein uL10 family.</text>
</comment>
<sequence>MHEKRTEYPKKKAQMYQLLQDLPKKYNVTALVRMEKVRASQLLPLRKKLLGEVEIIGIKDKIARKSLEKLDIPGIEKMKEKLTGQCLFMFTNMSPFRLNVLLGKNKVLLNARGGDIASIDVIVPPKNTGIAPGPMLTEFKENKIPTKIDQGTIWILKETTPVKKGEPISTKLAALLGKLDIKPIEARIVLNSALSEGILFTEEELVVDIDKFKERLVQANQQAISLSIEIAYITPDNAQQLISKAAQSARSLSIESGFLTDETNEQILQKAHAQAQNIAAKLPAEPKADAPADKPDAEPTKADAPADKPDAEPTKADAPADKPDAEPTKADAPADKPDAEPTKADAPADKPDAE</sequence>
<evidence type="ECO:0000256" key="2">
    <source>
        <dbReference type="ARBA" id="ARBA00022730"/>
    </source>
</evidence>
<keyword evidence="4 6" id="KW-0689">Ribosomal protein</keyword>
<dbReference type="GO" id="GO:0022625">
    <property type="term" value="C:cytosolic large ribosomal subunit"/>
    <property type="evidence" value="ECO:0007669"/>
    <property type="project" value="TreeGrafter"/>
</dbReference>
<gene>
    <name evidence="6" type="primary">rpl10</name>
    <name evidence="6" type="synonym">rplP0</name>
    <name evidence="10" type="ORF">ALOHA_HF4000APKG10F15ctg6g2</name>
</gene>
<dbReference type="InterPro" id="IPR001790">
    <property type="entry name" value="Ribosomal_uL10"/>
</dbReference>
<dbReference type="Gene3D" id="3.90.105.20">
    <property type="match status" value="1"/>
</dbReference>
<evidence type="ECO:0000256" key="7">
    <source>
        <dbReference type="SAM" id="Coils"/>
    </source>
</evidence>
<evidence type="ECO:0000256" key="1">
    <source>
        <dbReference type="ARBA" id="ARBA00008889"/>
    </source>
</evidence>
<dbReference type="Gene3D" id="6.10.140.760">
    <property type="match status" value="1"/>
</dbReference>
<dbReference type="EMBL" id="EU016665">
    <property type="protein sequence ID" value="ABZ10074.1"/>
    <property type="molecule type" value="Genomic_DNA"/>
</dbReference>
<keyword evidence="5 6" id="KW-0687">Ribonucleoprotein</keyword>
<dbReference type="FunFam" id="3.90.105.20:FF:000001">
    <property type="entry name" value="60S acidic ribosomal protein P0"/>
    <property type="match status" value="1"/>
</dbReference>
<dbReference type="PANTHER" id="PTHR45699:SF3">
    <property type="entry name" value="LARGE RIBOSOMAL SUBUNIT PROTEIN UL10"/>
    <property type="match status" value="1"/>
</dbReference>
<dbReference type="InterPro" id="IPR043164">
    <property type="entry name" value="Ribosomal_uL10-like_insert_sf"/>
</dbReference>
<dbReference type="GO" id="GO:0002181">
    <property type="term" value="P:cytoplasmic translation"/>
    <property type="evidence" value="ECO:0007669"/>
    <property type="project" value="TreeGrafter"/>
</dbReference>
<evidence type="ECO:0000256" key="5">
    <source>
        <dbReference type="ARBA" id="ARBA00023274"/>
    </source>
</evidence>
<protein>
    <recommendedName>
        <fullName evidence="6">Large ribosomal subunit protein uL10</fullName>
    </recommendedName>
    <alternativeName>
        <fullName evidence="6">Acidic ribosomal protein P0 homolog</fullName>
    </alternativeName>
</protein>
<comment type="function">
    <text evidence="6">Forms part of the ribosomal stalk, playing a central role in the interaction of the ribosome with GTP-bound translation factors.</text>
</comment>
<dbReference type="InterPro" id="IPR050323">
    <property type="entry name" value="Ribosomal_protein_uL10"/>
</dbReference>
<keyword evidence="7" id="KW-0175">Coiled coil</keyword>
<evidence type="ECO:0000256" key="4">
    <source>
        <dbReference type="ARBA" id="ARBA00022980"/>
    </source>
</evidence>
<dbReference type="GO" id="GO:0000027">
    <property type="term" value="P:ribosomal large subunit assembly"/>
    <property type="evidence" value="ECO:0007669"/>
    <property type="project" value="TreeGrafter"/>
</dbReference>
<dbReference type="PANTHER" id="PTHR45699">
    <property type="entry name" value="60S ACIDIC RIBOSOMAL PROTEIN P0"/>
    <property type="match status" value="1"/>
</dbReference>
<name>B3TBW5_9ARCH</name>
<dbReference type="AlphaFoldDB" id="B3TBW5"/>
<dbReference type="GO" id="GO:0003735">
    <property type="term" value="F:structural constituent of ribosome"/>
    <property type="evidence" value="ECO:0007669"/>
    <property type="project" value="TreeGrafter"/>
</dbReference>
<proteinExistence type="inferred from homology"/>
<keyword evidence="2 6" id="KW-0699">rRNA-binding</keyword>
<dbReference type="Pfam" id="PF17777">
    <property type="entry name" value="RL10P_insert"/>
    <property type="match status" value="1"/>
</dbReference>
<dbReference type="InterPro" id="IPR040637">
    <property type="entry name" value="Ribosomal_uL10-like_insert"/>
</dbReference>
<dbReference type="InterPro" id="IPR043141">
    <property type="entry name" value="Ribosomal_uL10-like_sf"/>
</dbReference>
<dbReference type="HAMAP" id="MF_00280">
    <property type="entry name" value="Ribosomal_uL10_arch"/>
    <property type="match status" value="1"/>
</dbReference>
<evidence type="ECO:0000256" key="3">
    <source>
        <dbReference type="ARBA" id="ARBA00022884"/>
    </source>
</evidence>
<evidence type="ECO:0000259" key="9">
    <source>
        <dbReference type="Pfam" id="PF17777"/>
    </source>
</evidence>
<comment type="subunit">
    <text evidence="6">Part of the 50S ribosomal subunit. Forms part of the ribosomal stalk which helps the ribosome interact with GTP-bound translation factors. Forms a heptameric L10(L12)2(L12)2(L12)2 complex, where L10 forms an elongated spine to which the L12 dimers bind in a sequential fashion.</text>
</comment>
<accession>B3TBW5</accession>
<evidence type="ECO:0000313" key="10">
    <source>
        <dbReference type="EMBL" id="ABZ10074.1"/>
    </source>
</evidence>
<feature type="domain" description="Large ribosomal subunit protein uL10-like insertion" evidence="9">
    <location>
        <begin position="111"/>
        <end position="181"/>
    </location>
</feature>
<dbReference type="Gene3D" id="3.30.70.1730">
    <property type="match status" value="1"/>
</dbReference>
<organism evidence="10">
    <name type="scientific">uncultured marine crenarchaeote HF4000_APKG10F15</name>
    <dbReference type="NCBI Taxonomy" id="455611"/>
    <lineage>
        <taxon>Archaea</taxon>
        <taxon>Nitrososphaerota</taxon>
        <taxon>Nitrososphaeria</taxon>
        <taxon>Nitrosopumilales</taxon>
        <taxon>environmental samples</taxon>
    </lineage>
</organism>
<dbReference type="Pfam" id="PF00466">
    <property type="entry name" value="Ribosomal_L10"/>
    <property type="match status" value="1"/>
</dbReference>
<keyword evidence="3 6" id="KW-0694">RNA-binding</keyword>
<dbReference type="InterPro" id="IPR022909">
    <property type="entry name" value="Ribosomal_uL10_arc"/>
</dbReference>